<keyword evidence="3 5" id="KW-0170">Cobalt</keyword>
<dbReference type="OrthoDB" id="114248at2"/>
<comment type="subunit">
    <text evidence="5">The basic unit is a heterodimer which dimerizes to form tetramers. The heterotetramers trimerize; 6 large subunits form a core ring with 6 small subunits projecting outwards.</text>
</comment>
<comment type="cofactor">
    <cofactor evidence="5">
        <name>adenosylcob(III)alamin</name>
        <dbReference type="ChEBI" id="CHEBI:18408"/>
    </cofactor>
    <text evidence="5">Binds between the large and small subunits.</text>
</comment>
<name>A0A517U0M2_9BACT</name>
<dbReference type="RefSeq" id="WP_145433940.1">
    <property type="nucleotide sequence ID" value="NZ_CP036339.1"/>
</dbReference>
<dbReference type="GO" id="GO:0046336">
    <property type="term" value="P:ethanolamine catabolic process"/>
    <property type="evidence" value="ECO:0007669"/>
    <property type="project" value="UniProtKB-UniRule"/>
</dbReference>
<evidence type="ECO:0000256" key="4">
    <source>
        <dbReference type="ARBA" id="ARBA00024446"/>
    </source>
</evidence>
<dbReference type="EMBL" id="CP036339">
    <property type="protein sequence ID" value="QDT74155.1"/>
    <property type="molecule type" value="Genomic_DNA"/>
</dbReference>
<dbReference type="GO" id="GO:0009350">
    <property type="term" value="C:ethanolamine ammonia-lyase complex"/>
    <property type="evidence" value="ECO:0007669"/>
    <property type="project" value="UniProtKB-UniRule"/>
</dbReference>
<dbReference type="InterPro" id="IPR009246">
    <property type="entry name" value="EutC"/>
</dbReference>
<dbReference type="Gene3D" id="1.10.30.40">
    <property type="entry name" value="Ethanolamine ammonia-lyase light chain (EutC), N-terminal domain"/>
    <property type="match status" value="1"/>
</dbReference>
<comment type="subcellular location">
    <subcellularLocation>
        <location evidence="5">Bacterial microcompartment</location>
    </subcellularLocation>
</comment>
<dbReference type="UniPathway" id="UPA00560"/>
<evidence type="ECO:0000313" key="6">
    <source>
        <dbReference type="EMBL" id="QDT74155.1"/>
    </source>
</evidence>
<dbReference type="Proteomes" id="UP000317909">
    <property type="component" value="Chromosome"/>
</dbReference>
<keyword evidence="4 5" id="KW-1283">Bacterial microcompartment</keyword>
<protein>
    <recommendedName>
        <fullName evidence="5">Ethanolamine ammonia-lyase small subunit</fullName>
        <shortName evidence="5">EAL small subunit</shortName>
        <ecNumber evidence="5">4.3.1.7</ecNumber>
    </recommendedName>
</protein>
<dbReference type="GO" id="GO:0031471">
    <property type="term" value="C:ethanolamine degradation polyhedral organelle"/>
    <property type="evidence" value="ECO:0007669"/>
    <property type="project" value="UniProtKB-UniRule"/>
</dbReference>
<dbReference type="Pfam" id="PF05985">
    <property type="entry name" value="EutC"/>
    <property type="match status" value="1"/>
</dbReference>
<dbReference type="GO" id="GO:0006520">
    <property type="term" value="P:amino acid metabolic process"/>
    <property type="evidence" value="ECO:0007669"/>
    <property type="project" value="InterPro"/>
</dbReference>
<dbReference type="Gene3D" id="3.40.50.11240">
    <property type="entry name" value="Ethanolamine ammonia-lyase light chain (EutC)"/>
    <property type="match status" value="1"/>
</dbReference>
<dbReference type="PANTHER" id="PTHR39330:SF1">
    <property type="entry name" value="ETHANOLAMINE AMMONIA-LYASE SMALL SUBUNIT"/>
    <property type="match status" value="1"/>
</dbReference>
<comment type="catalytic activity">
    <reaction evidence="5">
        <text>ethanolamine = acetaldehyde + NH4(+)</text>
        <dbReference type="Rhea" id="RHEA:15313"/>
        <dbReference type="ChEBI" id="CHEBI:15343"/>
        <dbReference type="ChEBI" id="CHEBI:28938"/>
        <dbReference type="ChEBI" id="CHEBI:57603"/>
        <dbReference type="EC" id="4.3.1.7"/>
    </reaction>
</comment>
<feature type="binding site" evidence="5">
    <location>
        <position position="165"/>
    </location>
    <ligand>
        <name>adenosylcob(III)alamin</name>
        <dbReference type="ChEBI" id="CHEBI:18408"/>
    </ligand>
</feature>
<dbReference type="HAMAP" id="MF_00601">
    <property type="entry name" value="EutC"/>
    <property type="match status" value="1"/>
</dbReference>
<dbReference type="EC" id="4.3.1.7" evidence="5"/>
<dbReference type="InterPro" id="IPR042251">
    <property type="entry name" value="EutC_C"/>
</dbReference>
<evidence type="ECO:0000313" key="7">
    <source>
        <dbReference type="Proteomes" id="UP000317909"/>
    </source>
</evidence>
<dbReference type="InterPro" id="IPR042255">
    <property type="entry name" value="EutC_N"/>
</dbReference>
<dbReference type="GO" id="GO:0008851">
    <property type="term" value="F:ethanolamine ammonia-lyase activity"/>
    <property type="evidence" value="ECO:0007669"/>
    <property type="project" value="UniProtKB-UniRule"/>
</dbReference>
<dbReference type="GO" id="GO:0031419">
    <property type="term" value="F:cobalamin binding"/>
    <property type="evidence" value="ECO:0007669"/>
    <property type="project" value="UniProtKB-UniRule"/>
</dbReference>
<comment type="pathway">
    <text evidence="5">Amine and polyamine degradation; ethanolamine degradation.</text>
</comment>
<keyword evidence="1 5" id="KW-0846">Cobalamin</keyword>
<evidence type="ECO:0000256" key="2">
    <source>
        <dbReference type="ARBA" id="ARBA00023239"/>
    </source>
</evidence>
<feature type="binding site" evidence="5">
    <location>
        <position position="215"/>
    </location>
    <ligand>
        <name>adenosylcob(III)alamin</name>
        <dbReference type="ChEBI" id="CHEBI:18408"/>
    </ligand>
</feature>
<dbReference type="AlphaFoldDB" id="A0A517U0M2"/>
<comment type="similarity">
    <text evidence="5">Belongs to the EutC family.</text>
</comment>
<evidence type="ECO:0000256" key="1">
    <source>
        <dbReference type="ARBA" id="ARBA00022628"/>
    </source>
</evidence>
<feature type="binding site" evidence="5">
    <location>
        <position position="186"/>
    </location>
    <ligand>
        <name>adenosylcob(III)alamin</name>
        <dbReference type="ChEBI" id="CHEBI:18408"/>
    </ligand>
</feature>
<evidence type="ECO:0000256" key="3">
    <source>
        <dbReference type="ARBA" id="ARBA00023285"/>
    </source>
</evidence>
<organism evidence="6 7">
    <name type="scientific">Lacipirellula limnantheis</name>
    <dbReference type="NCBI Taxonomy" id="2528024"/>
    <lineage>
        <taxon>Bacteria</taxon>
        <taxon>Pseudomonadati</taxon>
        <taxon>Planctomycetota</taxon>
        <taxon>Planctomycetia</taxon>
        <taxon>Pirellulales</taxon>
        <taxon>Lacipirellulaceae</taxon>
        <taxon>Lacipirellula</taxon>
    </lineage>
</organism>
<comment type="function">
    <text evidence="5">Catalyzes the deamination of various vicinal amino-alcohols to oxo compounds. Allows this organism to utilize ethanolamine as the sole source of nitrogen and carbon in the presence of external vitamin B12.</text>
</comment>
<keyword evidence="7" id="KW-1185">Reference proteome</keyword>
<gene>
    <name evidence="5 6" type="primary">eutC</name>
    <name evidence="6" type="ORF">I41_33500</name>
</gene>
<reference evidence="6 7" key="1">
    <citation type="submission" date="2019-02" db="EMBL/GenBank/DDBJ databases">
        <title>Deep-cultivation of Planctomycetes and their phenomic and genomic characterization uncovers novel biology.</title>
        <authorList>
            <person name="Wiegand S."/>
            <person name="Jogler M."/>
            <person name="Boedeker C."/>
            <person name="Pinto D."/>
            <person name="Vollmers J."/>
            <person name="Rivas-Marin E."/>
            <person name="Kohn T."/>
            <person name="Peeters S.H."/>
            <person name="Heuer A."/>
            <person name="Rast P."/>
            <person name="Oberbeckmann S."/>
            <person name="Bunk B."/>
            <person name="Jeske O."/>
            <person name="Meyerdierks A."/>
            <person name="Storesund J.E."/>
            <person name="Kallscheuer N."/>
            <person name="Luecker S."/>
            <person name="Lage O.M."/>
            <person name="Pohl T."/>
            <person name="Merkel B.J."/>
            <person name="Hornburger P."/>
            <person name="Mueller R.-W."/>
            <person name="Bruemmer F."/>
            <person name="Labrenz M."/>
            <person name="Spormann A.M."/>
            <person name="Op den Camp H."/>
            <person name="Overmann J."/>
            <person name="Amann R."/>
            <person name="Jetten M.S.M."/>
            <person name="Mascher T."/>
            <person name="Medema M.H."/>
            <person name="Devos D.P."/>
            <person name="Kaster A.-K."/>
            <person name="Ovreas L."/>
            <person name="Rohde M."/>
            <person name="Galperin M.Y."/>
            <person name="Jogler C."/>
        </authorList>
    </citation>
    <scope>NUCLEOTIDE SEQUENCE [LARGE SCALE GENOMIC DNA]</scope>
    <source>
        <strain evidence="6 7">I41</strain>
    </source>
</reference>
<sequence length="257" mass="27256">MSANLPAKPAPVTLDPWSPLRAGTGARIALGRAGGSLPTHEWLDFKSAHAAARDAVHNVFSADELAGEIAKLGMQTLVVGSAAPDRATFLQRPDLGRRLDPPSQQLLEAFVPPTERPELAIVVSDGLSALAAHTQAAPLLAELLPKLSNDGWRLAPIVVARFGRVALQDQVGSLLGARVSLTLIGERPGLGSPDSLGAYLVYDPKPGNTDAQRNCVSNIRPEGLPIRAAAETIHYLLTEARHRQLSGVQLKDQRVLA</sequence>
<accession>A0A517U0M2</accession>
<dbReference type="PIRSF" id="PIRSF018982">
    <property type="entry name" value="EutC"/>
    <property type="match status" value="1"/>
</dbReference>
<proteinExistence type="inferred from homology"/>
<dbReference type="KEGG" id="llh:I41_33500"/>
<keyword evidence="2 5" id="KW-0456">Lyase</keyword>
<evidence type="ECO:0000256" key="5">
    <source>
        <dbReference type="HAMAP-Rule" id="MF_00601"/>
    </source>
</evidence>
<dbReference type="PANTHER" id="PTHR39330">
    <property type="entry name" value="ETHANOLAMINE AMMONIA-LYASE LIGHT CHAIN"/>
    <property type="match status" value="1"/>
</dbReference>
<dbReference type="NCBIfam" id="NF003971">
    <property type="entry name" value="PRK05465.1"/>
    <property type="match status" value="1"/>
</dbReference>